<evidence type="ECO:0000313" key="1">
    <source>
        <dbReference type="EMBL" id="SDC55468.1"/>
    </source>
</evidence>
<keyword evidence="2" id="KW-1185">Reference proteome</keyword>
<protein>
    <submittedName>
        <fullName evidence="1">LGFP repeat-containing protein</fullName>
    </submittedName>
</protein>
<dbReference type="InterPro" id="IPR013207">
    <property type="entry name" value="LGFP"/>
</dbReference>
<dbReference type="AlphaFoldDB" id="A0A1G6MIM0"/>
<accession>A0A1G6MIM0</accession>
<gene>
    <name evidence="1" type="ORF">SAMN05444580_101197</name>
</gene>
<reference evidence="1 2" key="1">
    <citation type="submission" date="2016-10" db="EMBL/GenBank/DDBJ databases">
        <authorList>
            <person name="de Groot N.N."/>
        </authorList>
    </citation>
    <scope>NUCLEOTIDE SEQUENCE [LARGE SCALE GENOMIC DNA]</scope>
    <source>
        <strain evidence="1 2">JCM 11308</strain>
    </source>
</reference>
<dbReference type="RefSeq" id="WP_169888243.1">
    <property type="nucleotide sequence ID" value="NZ_FNAB01000001.1"/>
</dbReference>
<dbReference type="Pfam" id="PF08310">
    <property type="entry name" value="LGFP"/>
    <property type="match status" value="2"/>
</dbReference>
<organism evidence="1 2">
    <name type="scientific">Rhodococcus tukisamuensis</name>
    <dbReference type="NCBI Taxonomy" id="168276"/>
    <lineage>
        <taxon>Bacteria</taxon>
        <taxon>Bacillati</taxon>
        <taxon>Actinomycetota</taxon>
        <taxon>Actinomycetes</taxon>
        <taxon>Mycobacteriales</taxon>
        <taxon>Nocardiaceae</taxon>
        <taxon>Rhodococcus</taxon>
    </lineage>
</organism>
<dbReference type="Proteomes" id="UP000199417">
    <property type="component" value="Unassembled WGS sequence"/>
</dbReference>
<dbReference type="EMBL" id="FNAB01000001">
    <property type="protein sequence ID" value="SDC55468.1"/>
    <property type="molecule type" value="Genomic_DNA"/>
</dbReference>
<name>A0A1G6MIM0_9NOCA</name>
<dbReference type="STRING" id="168276.SAMN05444580_101197"/>
<proteinExistence type="predicted"/>
<sequence>MATAGAVLSAAAPAVAEPSPAAPAPVAHDEIEAKYRSWGGADSPLGHPVGAAYPVGTGAGRDYTGGAIYYSPGTGAHVMYGLILERYRELGGPAGALGFPTTDEEEALGGSDRFSDFSAADGATVYWAPAAGAWLIRGPILDAWNHLGGAEGPMGHPVAAEVEADGGRVARFSGADGTAQLSWRAGGGYGVVPTELSGRLRGLAVTAGVVTRAPAR</sequence>
<evidence type="ECO:0000313" key="2">
    <source>
        <dbReference type="Proteomes" id="UP000199417"/>
    </source>
</evidence>